<evidence type="ECO:0000313" key="2">
    <source>
        <dbReference type="Proteomes" id="UP000070168"/>
    </source>
</evidence>
<dbReference type="OrthoDB" id="4367035at2759"/>
<protein>
    <submittedName>
        <fullName evidence="1">Uncharacterized protein</fullName>
    </submittedName>
</protein>
<dbReference type="GeneID" id="63711043"/>
<reference evidence="1 2" key="1">
    <citation type="journal article" date="2016" name="BMC Genomics">
        <title>Genome sequencing and secondary metabolism of the postharvest pathogen Penicillium griseofulvum.</title>
        <authorList>
            <person name="Banani H."/>
            <person name="Marcet-Houben M."/>
            <person name="Ballester A.R."/>
            <person name="Abbruscato P."/>
            <person name="Gonzalez-Candelas L."/>
            <person name="Gabaldon T."/>
            <person name="Spadaro D."/>
        </authorList>
    </citation>
    <scope>NUCLEOTIDE SEQUENCE [LARGE SCALE GENOMIC DNA]</scope>
    <source>
        <strain evidence="1 2">PG3</strain>
    </source>
</reference>
<organism evidence="1 2">
    <name type="scientific">Penicillium patulum</name>
    <name type="common">Penicillium griseofulvum</name>
    <dbReference type="NCBI Taxonomy" id="5078"/>
    <lineage>
        <taxon>Eukaryota</taxon>
        <taxon>Fungi</taxon>
        <taxon>Dikarya</taxon>
        <taxon>Ascomycota</taxon>
        <taxon>Pezizomycotina</taxon>
        <taxon>Eurotiomycetes</taxon>
        <taxon>Eurotiomycetidae</taxon>
        <taxon>Eurotiales</taxon>
        <taxon>Aspergillaceae</taxon>
        <taxon>Penicillium</taxon>
    </lineage>
</organism>
<evidence type="ECO:0000313" key="1">
    <source>
        <dbReference type="EMBL" id="KXG52773.1"/>
    </source>
</evidence>
<sequence length="252" mass="28551">MLAAESLQVTDVESIFSLTRTYDTDWVEFRTAFKLSHDSKHILNIMDTSVSNSDGKHEIALRLRLGILLTAVHSTSPDQCDSRLTPIPISPRCRFSFEPVIYKGEKRCLQGLPSFSLWYGPYAEKEYAAANFVVVETNKDQSSGGIPQAIAYMCKIHHAIFGLSTDNEQFHFLRIDSGGRWSRQDLNYSRRQEIVETLAYIHKQASILSTLEGNDGPKKSRSQRRTEDWSVFRVDENMCSTDVSEEDGNASD</sequence>
<keyword evidence="2" id="KW-1185">Reference proteome</keyword>
<proteinExistence type="predicted"/>
<gene>
    <name evidence="1" type="ORF">PGRI_080290</name>
</gene>
<dbReference type="Proteomes" id="UP000070168">
    <property type="component" value="Unassembled WGS sequence"/>
</dbReference>
<name>A0A135LUX4_PENPA</name>
<dbReference type="OMA" id="TDNEQFH"/>
<dbReference type="EMBL" id="LHQR01000020">
    <property type="protein sequence ID" value="KXG52773.1"/>
    <property type="molecule type" value="Genomic_DNA"/>
</dbReference>
<dbReference type="RefSeq" id="XP_040651308.1">
    <property type="nucleotide sequence ID" value="XM_040795743.1"/>
</dbReference>
<accession>A0A135LUX4</accession>
<dbReference type="AlphaFoldDB" id="A0A135LUX4"/>
<comment type="caution">
    <text evidence="1">The sequence shown here is derived from an EMBL/GenBank/DDBJ whole genome shotgun (WGS) entry which is preliminary data.</text>
</comment>